<sequence>MPNALQGQAAGGAASRRLFYYTAGFWRNPRLGRILDAAGWSLHLGLPGPEDRVVVWGRSPYAARGERVVARQGVGLVRLEDAFLRSVHPGRARGAEGPLGLLIDENGVHFDASRPSLIERMLAREPLDDTALLDRARDGIARLKALELSKYNNFDPDLEPPAPGYVLVIDQTAGDASVRYGGATPGTFREMLAVAQIENPGARILIKTHPETRAGLRGGYFGPVHEDARTTLYDAPVSPWKLLEGAVAVYTVSSQLGYEAILAGHKPRVFGQPFYAGWGLTLDENPVPRRNRRLTRAQIFAVSHLLAPQWYDPCRELGCSFEEAVDQLEADVRTYRADRFGHVASGMRLWKRGALNAFFGREKSLRFVDPPEKAAQVAERSGRRLLLWAGKEPAGFAAPALRVEDGFLRSRGLGADLVPPLSLVTDSQGIYYDPTRPSDLEDLIKAPLPAGGAARAERLIAALRKAGLSKYNIGGAAPPLPQGQRILVPGQVEDDASIRLGAGEICTNLALLAKVRAENPKAIVLFKPHPDVEAGLRPGAIPEAEALRYADAILHKSDPIALIEQVDEIWTMTSLLGFEALIRGKPVTTTGAPFYAGWGLTRDLGAIPDRRRQKVSLEQLIHASLIAYPRYFDPVRRRPCPPELLLERLANGPLPRPGPINRTLAKLQGIFASYAALWR</sequence>
<dbReference type="CDD" id="cd16440">
    <property type="entry name" value="beta_Kdo_transferase_KpsC_1"/>
    <property type="match status" value="1"/>
</dbReference>
<dbReference type="GO" id="GO:0000271">
    <property type="term" value="P:polysaccharide biosynthetic process"/>
    <property type="evidence" value="ECO:0007669"/>
    <property type="project" value="InterPro"/>
</dbReference>
<gene>
    <name evidence="1" type="ORF">SAMN05421580_10887</name>
</gene>
<dbReference type="EMBL" id="FTOG01000008">
    <property type="protein sequence ID" value="SIT00704.1"/>
    <property type="molecule type" value="Genomic_DNA"/>
</dbReference>
<evidence type="ECO:0000313" key="1">
    <source>
        <dbReference type="EMBL" id="SIT00704.1"/>
    </source>
</evidence>
<dbReference type="Pfam" id="PF05159">
    <property type="entry name" value="Capsule_synth"/>
    <property type="match status" value="3"/>
</dbReference>
<accession>A0A1N7NQV5</accession>
<dbReference type="AlphaFoldDB" id="A0A1N7NQV5"/>
<dbReference type="RefSeq" id="WP_076485380.1">
    <property type="nucleotide sequence ID" value="NZ_FTOG01000008.1"/>
</dbReference>
<dbReference type="GO" id="GO:0015774">
    <property type="term" value="P:polysaccharide transport"/>
    <property type="evidence" value="ECO:0007669"/>
    <property type="project" value="InterPro"/>
</dbReference>
<dbReference type="STRING" id="453582.SAMN05421580_10887"/>
<dbReference type="InterPro" id="IPR007833">
    <property type="entry name" value="Capsule_polysaccharide_synth"/>
</dbReference>
<dbReference type="OrthoDB" id="543755at2"/>
<reference evidence="2" key="1">
    <citation type="submission" date="2017-01" db="EMBL/GenBank/DDBJ databases">
        <authorList>
            <person name="Varghese N."/>
            <person name="Submissions S."/>
        </authorList>
    </citation>
    <scope>NUCLEOTIDE SEQUENCE [LARGE SCALE GENOMIC DNA]</scope>
    <source>
        <strain evidence="2">DSM 19945</strain>
    </source>
</reference>
<name>A0A1N7NQV5_9RHOB</name>
<dbReference type="Proteomes" id="UP000186221">
    <property type="component" value="Unassembled WGS sequence"/>
</dbReference>
<organism evidence="1 2">
    <name type="scientific">Rhodobacter aestuarii</name>
    <dbReference type="NCBI Taxonomy" id="453582"/>
    <lineage>
        <taxon>Bacteria</taxon>
        <taxon>Pseudomonadati</taxon>
        <taxon>Pseudomonadota</taxon>
        <taxon>Alphaproteobacteria</taxon>
        <taxon>Rhodobacterales</taxon>
        <taxon>Rhodobacter group</taxon>
        <taxon>Rhodobacter</taxon>
    </lineage>
</organism>
<evidence type="ECO:0000313" key="2">
    <source>
        <dbReference type="Proteomes" id="UP000186221"/>
    </source>
</evidence>
<protein>
    <submittedName>
        <fullName evidence="1">Capsular polysaccharide export protein</fullName>
    </submittedName>
</protein>
<keyword evidence="2" id="KW-1185">Reference proteome</keyword>
<proteinExistence type="predicted"/>
<dbReference type="CDD" id="cd16439">
    <property type="entry name" value="beta_Kdo_transferase_KpsC_2"/>
    <property type="match status" value="1"/>
</dbReference>